<dbReference type="AlphaFoldDB" id="A0AAV0TK31"/>
<comment type="caution">
    <text evidence="1">The sequence shown here is derived from an EMBL/GenBank/DDBJ whole genome shotgun (WGS) entry which is preliminary data.</text>
</comment>
<name>A0AAV0TK31_HYABA</name>
<proteinExistence type="predicted"/>
<evidence type="ECO:0000313" key="2">
    <source>
        <dbReference type="Proteomes" id="UP001162031"/>
    </source>
</evidence>
<sequence length="120" mass="13447">MYKASSASDKVKQQPLVAPFKATNESSTATMDLKNHLDVKTLLEDMSVNMSLPIWMTDASQEAMKQTENEAKYSSHEQVYVKFLRDTIPRFIVKPNYVATSEMIANLLSKSMPASRGAEI</sequence>
<reference evidence="1" key="1">
    <citation type="submission" date="2022-12" db="EMBL/GenBank/DDBJ databases">
        <authorList>
            <person name="Webb A."/>
        </authorList>
    </citation>
    <scope>NUCLEOTIDE SEQUENCE</scope>
    <source>
        <strain evidence="1">Hp1</strain>
    </source>
</reference>
<dbReference type="Proteomes" id="UP001162031">
    <property type="component" value="Unassembled WGS sequence"/>
</dbReference>
<dbReference type="EMBL" id="CANTFL010000455">
    <property type="protein sequence ID" value="CAI5722764.1"/>
    <property type="molecule type" value="Genomic_DNA"/>
</dbReference>
<gene>
    <name evidence="1" type="ORF">HBR001_LOCUS2947</name>
</gene>
<evidence type="ECO:0000313" key="1">
    <source>
        <dbReference type="EMBL" id="CAI5722764.1"/>
    </source>
</evidence>
<accession>A0AAV0TK31</accession>
<organism evidence="1 2">
    <name type="scientific">Hyaloperonospora brassicae</name>
    <name type="common">Brassica downy mildew</name>
    <name type="synonym">Peronospora brassicae</name>
    <dbReference type="NCBI Taxonomy" id="162125"/>
    <lineage>
        <taxon>Eukaryota</taxon>
        <taxon>Sar</taxon>
        <taxon>Stramenopiles</taxon>
        <taxon>Oomycota</taxon>
        <taxon>Peronosporomycetes</taxon>
        <taxon>Peronosporales</taxon>
        <taxon>Peronosporaceae</taxon>
        <taxon>Hyaloperonospora</taxon>
    </lineage>
</organism>
<keyword evidence="2" id="KW-1185">Reference proteome</keyword>
<protein>
    <submittedName>
        <fullName evidence="1">Uncharacterized protein</fullName>
    </submittedName>
</protein>